<dbReference type="AlphaFoldDB" id="A0A3Q9CLY9"/>
<comment type="similarity">
    <text evidence="8 9">Belongs to the acetokinase family.</text>
</comment>
<dbReference type="NCBIfam" id="TIGR00016">
    <property type="entry name" value="ackA"/>
    <property type="match status" value="1"/>
</dbReference>
<dbReference type="Pfam" id="PF00871">
    <property type="entry name" value="Acetate_kinase"/>
    <property type="match status" value="1"/>
</dbReference>
<dbReference type="RefSeq" id="WP_126071589.1">
    <property type="nucleotide sequence ID" value="NZ_CP026513.1"/>
</dbReference>
<feature type="binding site" evidence="8">
    <location>
        <begin position="286"/>
        <end position="288"/>
    </location>
    <ligand>
        <name>ATP</name>
        <dbReference type="ChEBI" id="CHEBI:30616"/>
    </ligand>
</feature>
<feature type="site" description="Transition state stabilizer" evidence="8">
    <location>
        <position position="244"/>
    </location>
</feature>
<evidence type="ECO:0000256" key="1">
    <source>
        <dbReference type="ARBA" id="ARBA00022490"/>
    </source>
</evidence>
<evidence type="ECO:0000256" key="8">
    <source>
        <dbReference type="HAMAP-Rule" id="MF_00020"/>
    </source>
</evidence>
<keyword evidence="5 8" id="KW-0418">Kinase</keyword>
<feature type="binding site" evidence="8">
    <location>
        <begin position="211"/>
        <end position="215"/>
    </location>
    <ligand>
        <name>ATP</name>
        <dbReference type="ChEBI" id="CHEBI:30616"/>
    </ligand>
</feature>
<evidence type="ECO:0000313" key="11">
    <source>
        <dbReference type="Proteomes" id="UP000274458"/>
    </source>
</evidence>
<dbReference type="PANTHER" id="PTHR21060">
    <property type="entry name" value="ACETATE KINASE"/>
    <property type="match status" value="1"/>
</dbReference>
<dbReference type="GO" id="GO:0000287">
    <property type="term" value="F:magnesium ion binding"/>
    <property type="evidence" value="ECO:0007669"/>
    <property type="project" value="UniProtKB-UniRule"/>
</dbReference>
<feature type="active site" description="Proton donor/acceptor" evidence="8">
    <location>
        <position position="151"/>
    </location>
</feature>
<keyword evidence="1 8" id="KW-0963">Cytoplasm</keyword>
<feature type="binding site" evidence="8">
    <location>
        <position position="387"/>
    </location>
    <ligand>
        <name>Mg(2+)</name>
        <dbReference type="ChEBI" id="CHEBI:18420"/>
    </ligand>
</feature>
<evidence type="ECO:0000256" key="9">
    <source>
        <dbReference type="RuleBase" id="RU003835"/>
    </source>
</evidence>
<dbReference type="OrthoDB" id="9802453at2"/>
<comment type="catalytic activity">
    <reaction evidence="8">
        <text>acetate + ATP = acetyl phosphate + ADP</text>
        <dbReference type="Rhea" id="RHEA:11352"/>
        <dbReference type="ChEBI" id="CHEBI:22191"/>
        <dbReference type="ChEBI" id="CHEBI:30089"/>
        <dbReference type="ChEBI" id="CHEBI:30616"/>
        <dbReference type="ChEBI" id="CHEBI:456216"/>
        <dbReference type="EC" id="2.7.2.1"/>
    </reaction>
</comment>
<dbReference type="PIRSF" id="PIRSF000722">
    <property type="entry name" value="Acetate_prop_kin"/>
    <property type="match status" value="1"/>
</dbReference>
<dbReference type="KEGG" id="aade:C3B56_00220"/>
<dbReference type="GO" id="GO:0006083">
    <property type="term" value="P:acetate metabolic process"/>
    <property type="evidence" value="ECO:0007669"/>
    <property type="project" value="TreeGrafter"/>
</dbReference>
<sequence length="400" mass="45389">MFNKLSLVWNCGSSSLKFAIINPLSDKKYLSGNVECLKLPNSRIMWFDHLKYKKNIKYIKNISHKKAINFVFNNILKKNILLFNKIKVIAHRIVHGGNKLTSSTLINNKVINLIKSSSVFAPLHNPAHLIGIYESIKNYPNLSKKNVAVFDTSFHMTMPKKSYLYGIPYKLYKNYGIRRYGAHGISYQYIVYKTSKIFNKKKNKLNIIVCHLGGGASISSIKNGKIIDTSMGLTPSEGLLMGTRSGDIDISIIFFLYEYLSITMKDIKNLLSKQSGILGLTEKSSDFRYIEKRYYKNSKAIIALNVFCHRLSKYIGGYITLINKYLDAIVFTGGIGENATIMRKLTINKFSLFNIIIDKKKNKNIVGKSGFINKINTIPILILPTDEELIIAKEGINLIK</sequence>
<name>A0A3Q9CLY9_9ENTR</name>
<keyword evidence="11" id="KW-1185">Reference proteome</keyword>
<evidence type="ECO:0000256" key="3">
    <source>
        <dbReference type="ARBA" id="ARBA00022723"/>
    </source>
</evidence>
<evidence type="ECO:0000256" key="4">
    <source>
        <dbReference type="ARBA" id="ARBA00022741"/>
    </source>
</evidence>
<evidence type="ECO:0000256" key="5">
    <source>
        <dbReference type="ARBA" id="ARBA00022777"/>
    </source>
</evidence>
<evidence type="ECO:0000256" key="7">
    <source>
        <dbReference type="ARBA" id="ARBA00022842"/>
    </source>
</evidence>
<keyword evidence="7 8" id="KW-0460">Magnesium</keyword>
<protein>
    <recommendedName>
        <fullName evidence="8">Acetate kinase</fullName>
        <ecNumber evidence="8">2.7.2.1</ecNumber>
    </recommendedName>
    <alternativeName>
        <fullName evidence="8">Acetokinase</fullName>
    </alternativeName>
</protein>
<dbReference type="GO" id="GO:0005829">
    <property type="term" value="C:cytosol"/>
    <property type="evidence" value="ECO:0007669"/>
    <property type="project" value="TreeGrafter"/>
</dbReference>
<feature type="site" description="Transition state stabilizer" evidence="8">
    <location>
        <position position="183"/>
    </location>
</feature>
<dbReference type="PRINTS" id="PR00471">
    <property type="entry name" value="ACETATEKNASE"/>
</dbReference>
<comment type="function">
    <text evidence="8">Catalyzes the formation of acetyl phosphate from acetate and ATP. Can also catalyze the reverse reaction.</text>
</comment>
<proteinExistence type="inferred from homology"/>
<evidence type="ECO:0000256" key="2">
    <source>
        <dbReference type="ARBA" id="ARBA00022679"/>
    </source>
</evidence>
<dbReference type="InterPro" id="IPR000890">
    <property type="entry name" value="Aliphatic_acid_kin_short-chain"/>
</dbReference>
<evidence type="ECO:0000256" key="6">
    <source>
        <dbReference type="ARBA" id="ARBA00022840"/>
    </source>
</evidence>
<dbReference type="EMBL" id="CP026513">
    <property type="protein sequence ID" value="AZP36317.1"/>
    <property type="molecule type" value="Genomic_DNA"/>
</dbReference>
<keyword evidence="6 8" id="KW-0067">ATP-binding</keyword>
<dbReference type="Gene3D" id="3.30.420.40">
    <property type="match status" value="2"/>
</dbReference>
<dbReference type="InterPro" id="IPR004372">
    <property type="entry name" value="Ac/propionate_kinase"/>
</dbReference>
<keyword evidence="4 8" id="KW-0547">Nucleotide-binding</keyword>
<dbReference type="InterPro" id="IPR043129">
    <property type="entry name" value="ATPase_NBD"/>
</dbReference>
<keyword evidence="2 8" id="KW-0808">Transferase</keyword>
<reference evidence="10 11" key="1">
    <citation type="journal article" date="2018" name="Genome Biol. Evol.">
        <title>Partnering With a Pest: Genomes of Hemlock Woolly Adelgid Symbionts Reveal Atypical Nutritional Provisioning Patterns in Dual-Obligate Bacteria.</title>
        <authorList>
            <person name="Weglarz K.M."/>
            <person name="Havill N.P."/>
            <person name="Burke G.R."/>
            <person name="von Dohlen C.D."/>
        </authorList>
    </citation>
    <scope>NUCLEOTIDE SEQUENCE [LARGE SCALE GENOMIC DNA]</scope>
    <source>
        <strain evidence="10">ENA</strain>
    </source>
</reference>
<feature type="binding site" evidence="8">
    <location>
        <position position="92"/>
    </location>
    <ligand>
        <name>substrate</name>
    </ligand>
</feature>
<dbReference type="EC" id="2.7.2.1" evidence="8"/>
<feature type="binding site" evidence="8">
    <location>
        <begin position="334"/>
        <end position="338"/>
    </location>
    <ligand>
        <name>ATP</name>
        <dbReference type="ChEBI" id="CHEBI:30616"/>
    </ligand>
</feature>
<dbReference type="PANTHER" id="PTHR21060:SF21">
    <property type="entry name" value="ACETATE KINASE"/>
    <property type="match status" value="1"/>
</dbReference>
<comment type="cofactor">
    <cofactor evidence="8">
        <name>Mg(2+)</name>
        <dbReference type="ChEBI" id="CHEBI:18420"/>
    </cofactor>
    <cofactor evidence="8">
        <name>Mn(2+)</name>
        <dbReference type="ChEBI" id="CHEBI:29035"/>
    </cofactor>
    <text evidence="8">Mg(2+). Can also accept Mn(2+).</text>
</comment>
<dbReference type="GO" id="GO:0005524">
    <property type="term" value="F:ATP binding"/>
    <property type="evidence" value="ECO:0007669"/>
    <property type="project" value="UniProtKB-KW"/>
</dbReference>
<comment type="subcellular location">
    <subcellularLocation>
        <location evidence="8">Cytoplasm</location>
    </subcellularLocation>
</comment>
<dbReference type="UniPathway" id="UPA00340">
    <property type="reaction ID" value="UER00458"/>
</dbReference>
<dbReference type="GO" id="GO:0006085">
    <property type="term" value="P:acetyl-CoA biosynthetic process"/>
    <property type="evidence" value="ECO:0007669"/>
    <property type="project" value="UniProtKB-UniRule"/>
</dbReference>
<dbReference type="HAMAP" id="MF_00020">
    <property type="entry name" value="Acetate_kinase"/>
    <property type="match status" value="1"/>
</dbReference>
<feature type="binding site" evidence="8">
    <location>
        <position position="17"/>
    </location>
    <ligand>
        <name>ATP</name>
        <dbReference type="ChEBI" id="CHEBI:30616"/>
    </ligand>
</feature>
<dbReference type="Proteomes" id="UP000274458">
    <property type="component" value="Chromosome"/>
</dbReference>
<organism evidence="10 11">
    <name type="scientific">Candidatus Annandia adelgestsuga</name>
    <dbReference type="NCBI Taxonomy" id="1302411"/>
    <lineage>
        <taxon>Bacteria</taxon>
        <taxon>Pseudomonadati</taxon>
        <taxon>Pseudomonadota</taxon>
        <taxon>Gammaproteobacteria</taxon>
        <taxon>Enterobacterales</taxon>
        <taxon>Enterobacteriaceae</taxon>
        <taxon>Candidatus Annandia</taxon>
    </lineage>
</organism>
<feature type="binding site" evidence="8">
    <location>
        <position position="10"/>
    </location>
    <ligand>
        <name>Mg(2+)</name>
        <dbReference type="ChEBI" id="CHEBI:18420"/>
    </ligand>
</feature>
<comment type="subunit">
    <text evidence="8">Homodimer.</text>
</comment>
<dbReference type="GO" id="GO:0008776">
    <property type="term" value="F:acetate kinase activity"/>
    <property type="evidence" value="ECO:0007669"/>
    <property type="project" value="UniProtKB-UniRule"/>
</dbReference>
<keyword evidence="3 8" id="KW-0479">Metal-binding</keyword>
<accession>A0A3Q9CLY9</accession>
<dbReference type="SUPFAM" id="SSF53067">
    <property type="entry name" value="Actin-like ATPase domain"/>
    <property type="match status" value="2"/>
</dbReference>
<evidence type="ECO:0000313" key="10">
    <source>
        <dbReference type="EMBL" id="AZP36317.1"/>
    </source>
</evidence>
<comment type="pathway">
    <text evidence="8">Metabolic intermediate biosynthesis; acetyl-CoA biosynthesis; acetyl-CoA from acetate: step 1/2.</text>
</comment>
<gene>
    <name evidence="8 10" type="primary">ackA</name>
    <name evidence="10" type="ORF">C3B56_00220</name>
</gene>